<evidence type="ECO:0000313" key="6">
    <source>
        <dbReference type="EMBL" id="PRZ46381.1"/>
    </source>
</evidence>
<dbReference type="Proteomes" id="UP000237718">
    <property type="component" value="Unassembled WGS sequence"/>
</dbReference>
<protein>
    <recommendedName>
        <fullName evidence="2">N-acetylmuramoyl-L-alanine amidase</fullName>
        <ecNumber evidence="2">3.5.1.28</ecNumber>
    </recommendedName>
</protein>
<dbReference type="AlphaFoldDB" id="A0A2T1ACS1"/>
<dbReference type="PANTHER" id="PTHR30404:SF0">
    <property type="entry name" value="N-ACETYLMURAMOYL-L-ALANINE AMIDASE AMIC"/>
    <property type="match status" value="1"/>
</dbReference>
<evidence type="ECO:0000256" key="1">
    <source>
        <dbReference type="ARBA" id="ARBA00001561"/>
    </source>
</evidence>
<dbReference type="GO" id="GO:0030288">
    <property type="term" value="C:outer membrane-bounded periplasmic space"/>
    <property type="evidence" value="ECO:0007669"/>
    <property type="project" value="TreeGrafter"/>
</dbReference>
<evidence type="ECO:0000256" key="2">
    <source>
        <dbReference type="ARBA" id="ARBA00011901"/>
    </source>
</evidence>
<dbReference type="GO" id="GO:0008745">
    <property type="term" value="F:N-acetylmuramoyl-L-alanine amidase activity"/>
    <property type="evidence" value="ECO:0007669"/>
    <property type="project" value="UniProtKB-EC"/>
</dbReference>
<feature type="domain" description="MurNAc-LAA" evidence="5">
    <location>
        <begin position="237"/>
        <end position="392"/>
    </location>
</feature>
<dbReference type="Pfam" id="PF01520">
    <property type="entry name" value="Amidase_3"/>
    <property type="match status" value="1"/>
</dbReference>
<dbReference type="EMBL" id="PVUF01000010">
    <property type="protein sequence ID" value="PRZ46381.1"/>
    <property type="molecule type" value="Genomic_DNA"/>
</dbReference>
<dbReference type="SMART" id="SM00646">
    <property type="entry name" value="Ami_3"/>
    <property type="match status" value="1"/>
</dbReference>
<dbReference type="InterPro" id="IPR050695">
    <property type="entry name" value="N-acetylmuramoyl_amidase_3"/>
</dbReference>
<reference evidence="6 7" key="1">
    <citation type="submission" date="2018-03" db="EMBL/GenBank/DDBJ databases">
        <title>Genomic Encyclopedia of Archaeal and Bacterial Type Strains, Phase II (KMG-II): from individual species to whole genera.</title>
        <authorList>
            <person name="Goeker M."/>
        </authorList>
    </citation>
    <scope>NUCLEOTIDE SEQUENCE [LARGE SCALE GENOMIC DNA]</scope>
    <source>
        <strain evidence="6 7">DSM 25328</strain>
    </source>
</reference>
<dbReference type="PANTHER" id="PTHR30404">
    <property type="entry name" value="N-ACETYLMURAMOYL-L-ALANINE AMIDASE"/>
    <property type="match status" value="1"/>
</dbReference>
<evidence type="ECO:0000256" key="4">
    <source>
        <dbReference type="SAM" id="SignalP"/>
    </source>
</evidence>
<feature type="signal peptide" evidence="4">
    <location>
        <begin position="1"/>
        <end position="21"/>
    </location>
</feature>
<evidence type="ECO:0000256" key="3">
    <source>
        <dbReference type="ARBA" id="ARBA00022801"/>
    </source>
</evidence>
<evidence type="ECO:0000259" key="5">
    <source>
        <dbReference type="SMART" id="SM00646"/>
    </source>
</evidence>
<accession>A0A2T1ACS1</accession>
<comment type="catalytic activity">
    <reaction evidence="1">
        <text>Hydrolyzes the link between N-acetylmuramoyl residues and L-amino acid residues in certain cell-wall glycopeptides.</text>
        <dbReference type="EC" id="3.5.1.28"/>
    </reaction>
</comment>
<organism evidence="6 7">
    <name type="scientific">Tritonibacter scottomollicae</name>
    <name type="common">Epibacterium scottomollicae</name>
    <dbReference type="NCBI Taxonomy" id="483013"/>
    <lineage>
        <taxon>Bacteria</taxon>
        <taxon>Pseudomonadati</taxon>
        <taxon>Pseudomonadota</taxon>
        <taxon>Alphaproteobacteria</taxon>
        <taxon>Rhodobacterales</taxon>
        <taxon>Paracoccaceae</taxon>
        <taxon>Tritonibacter</taxon>
    </lineage>
</organism>
<proteinExistence type="predicted"/>
<dbReference type="Gene3D" id="2.60.40.3500">
    <property type="match status" value="1"/>
</dbReference>
<gene>
    <name evidence="6" type="ORF">CLV89_11052</name>
</gene>
<dbReference type="InterPro" id="IPR021731">
    <property type="entry name" value="AMIN_dom"/>
</dbReference>
<dbReference type="Pfam" id="PF11741">
    <property type="entry name" value="AMIN"/>
    <property type="match status" value="1"/>
</dbReference>
<dbReference type="GO" id="GO:0009253">
    <property type="term" value="P:peptidoglycan catabolic process"/>
    <property type="evidence" value="ECO:0007669"/>
    <property type="project" value="InterPro"/>
</dbReference>
<name>A0A2T1ACS1_TRISK</name>
<comment type="caution">
    <text evidence="6">The sequence shown here is derived from an EMBL/GenBank/DDBJ whole genome shotgun (WGS) entry which is preliminary data.</text>
</comment>
<evidence type="ECO:0000313" key="7">
    <source>
        <dbReference type="Proteomes" id="UP000237718"/>
    </source>
</evidence>
<feature type="chain" id="PRO_5015760260" description="N-acetylmuramoyl-L-alanine amidase" evidence="4">
    <location>
        <begin position="22"/>
        <end position="407"/>
    </location>
</feature>
<keyword evidence="4" id="KW-0732">Signal</keyword>
<dbReference type="EC" id="3.5.1.28" evidence="2"/>
<dbReference type="RefSeq" id="WP_106164509.1">
    <property type="nucleotide sequence ID" value="NZ_PVUF01000010.1"/>
</dbReference>
<dbReference type="OrthoDB" id="9806267at2"/>
<dbReference type="SUPFAM" id="SSF53187">
    <property type="entry name" value="Zn-dependent exopeptidases"/>
    <property type="match status" value="1"/>
</dbReference>
<dbReference type="Gene3D" id="3.40.630.40">
    <property type="entry name" value="Zn-dependent exopeptidases"/>
    <property type="match status" value="1"/>
</dbReference>
<dbReference type="CDD" id="cd02696">
    <property type="entry name" value="MurNAc-LAA"/>
    <property type="match status" value="1"/>
</dbReference>
<dbReference type="InterPro" id="IPR002508">
    <property type="entry name" value="MurNAc-LAA_cat"/>
</dbReference>
<keyword evidence="3" id="KW-0378">Hydrolase</keyword>
<sequence>MRGLATILTCVLLLLPVGAMAQGFSALARVLPEESRLSDDGSGVQLELGLSQGVPFRVFTLSDPRRVVLDFQEVDWTGLDAATFLQAAPVSNVRFGGYVPGWSRLVLELAEPMQVRSAAMEIDRETSAATLKLALAQTNAEAFAAAAGAPYDPRLDLPAPAQIEGLMPRDTEAPLVVMLDPGHGGLDPGAEAEGGIAEKDLMLAFAYDLGERLVRSGAFEVLLTREGDYFVSLERRIAMAHQQGADIFISLHADSVTEGMAHGTVIYTLSKSASDVASAKLAERHDRADLLAGSDLSEADDVVTDVLLDLARQETHPRSKALAQSVIEALMEQGGPVNRRPLRSAGFSVLKSADIPSVLIELGFMSSPRDLELLTDPAWQARTAQSILNGLLAWREADVARRALVRQ</sequence>